<dbReference type="AlphaFoldDB" id="A0A818IXS4"/>
<evidence type="ECO:0000313" key="4">
    <source>
        <dbReference type="Proteomes" id="UP000663865"/>
    </source>
</evidence>
<evidence type="ECO:0000256" key="1">
    <source>
        <dbReference type="ARBA" id="ARBA00022729"/>
    </source>
</evidence>
<evidence type="ECO:0008006" key="5">
    <source>
        <dbReference type="Google" id="ProtNLM"/>
    </source>
</evidence>
<dbReference type="EMBL" id="CAJNYV010003050">
    <property type="protein sequence ID" value="CAF3531896.1"/>
    <property type="molecule type" value="Genomic_DNA"/>
</dbReference>
<dbReference type="Pfam" id="PF13517">
    <property type="entry name" value="FG-GAP_3"/>
    <property type="match status" value="3"/>
</dbReference>
<sequence length="320" mass="34162">LDIVVANSNDNSVSVLLGYGNGSFQNQMTFSTGSYPQSVAVGDFNNDTRLDIVVVNSLSNDVSVFLGYGNGSFQNQTTFSTGSWPQSVAVGDFNSDTQLDIVVVNYEDNDVSVLLGFIIIGFMNQIALTAGHGSRPRSVAIADFNNDSRMDVALANSGSHTIAIFLGDGNYSFSNLTTYSTGSTPMSIAVGDFNNDSRSDIVAANYDSQTVSIFLGYDNGCFTNQSIYSTGPESYPYFVAVGDFNNDTAIDIVVITRGTNNLGIFLGYGNGTFSNVTLKAMGYGSNPFCVLIGDFNDDRKLDFAVANEGTDSLSMFLQTC</sequence>
<evidence type="ECO:0000313" key="2">
    <source>
        <dbReference type="EMBL" id="CAF3531896.1"/>
    </source>
</evidence>
<dbReference type="PANTHER" id="PTHR46580:SF4">
    <property type="entry name" value="ATP_GTP-BINDING PROTEIN"/>
    <property type="match status" value="1"/>
</dbReference>
<dbReference type="Gene3D" id="2.30.30.100">
    <property type="match status" value="4"/>
</dbReference>
<keyword evidence="1" id="KW-0732">Signal</keyword>
<dbReference type="InterPro" id="IPR013517">
    <property type="entry name" value="FG-GAP"/>
</dbReference>
<dbReference type="Proteomes" id="UP000663838">
    <property type="component" value="Unassembled WGS sequence"/>
</dbReference>
<comment type="caution">
    <text evidence="2">The sequence shown here is derived from an EMBL/GenBank/DDBJ whole genome shotgun (WGS) entry which is preliminary data.</text>
</comment>
<dbReference type="PANTHER" id="PTHR46580">
    <property type="entry name" value="SENSOR KINASE-RELATED"/>
    <property type="match status" value="1"/>
</dbReference>
<feature type="non-terminal residue" evidence="2">
    <location>
        <position position="1"/>
    </location>
</feature>
<proteinExistence type="predicted"/>
<dbReference type="SUPFAM" id="SSF69318">
    <property type="entry name" value="Integrin alpha N-terminal domain"/>
    <property type="match status" value="2"/>
</dbReference>
<dbReference type="InterPro" id="IPR028994">
    <property type="entry name" value="Integrin_alpha_N"/>
</dbReference>
<gene>
    <name evidence="2" type="ORF">KIK155_LOCUS17503</name>
    <name evidence="3" type="ORF">TOA249_LOCUS25466</name>
</gene>
<dbReference type="EMBL" id="CAJOBS010002771">
    <property type="protein sequence ID" value="CAF4833071.1"/>
    <property type="molecule type" value="Genomic_DNA"/>
</dbReference>
<accession>A0A818IXS4</accession>
<dbReference type="Proteomes" id="UP000663865">
    <property type="component" value="Unassembled WGS sequence"/>
</dbReference>
<evidence type="ECO:0000313" key="3">
    <source>
        <dbReference type="EMBL" id="CAF4833071.1"/>
    </source>
</evidence>
<name>A0A818IXS4_9BILA</name>
<protein>
    <recommendedName>
        <fullName evidence="5">VCBS repeat-containing protein</fullName>
    </recommendedName>
</protein>
<organism evidence="2 4">
    <name type="scientific">Rotaria socialis</name>
    <dbReference type="NCBI Taxonomy" id="392032"/>
    <lineage>
        <taxon>Eukaryota</taxon>
        <taxon>Metazoa</taxon>
        <taxon>Spiralia</taxon>
        <taxon>Gnathifera</taxon>
        <taxon>Rotifera</taxon>
        <taxon>Eurotatoria</taxon>
        <taxon>Bdelloidea</taxon>
        <taxon>Philodinida</taxon>
        <taxon>Philodinidae</taxon>
        <taxon>Rotaria</taxon>
    </lineage>
</organism>
<reference evidence="2" key="1">
    <citation type="submission" date="2021-02" db="EMBL/GenBank/DDBJ databases">
        <authorList>
            <person name="Nowell W R."/>
        </authorList>
    </citation>
    <scope>NUCLEOTIDE SEQUENCE</scope>
</reference>